<organism evidence="1 2">
    <name type="scientific">Ruegeria marina</name>
    <dbReference type="NCBI Taxonomy" id="639004"/>
    <lineage>
        <taxon>Bacteria</taxon>
        <taxon>Pseudomonadati</taxon>
        <taxon>Pseudomonadota</taxon>
        <taxon>Alphaproteobacteria</taxon>
        <taxon>Rhodobacterales</taxon>
        <taxon>Roseobacteraceae</taxon>
        <taxon>Ruegeria</taxon>
    </lineage>
</organism>
<proteinExistence type="predicted"/>
<accession>A0A1G7ABG4</accession>
<dbReference type="STRING" id="639004.SAMN04488239_11469"/>
<gene>
    <name evidence="1" type="ORF">SAMN04488239_11469</name>
</gene>
<evidence type="ECO:0000313" key="1">
    <source>
        <dbReference type="EMBL" id="SDE12298.1"/>
    </source>
</evidence>
<reference evidence="2" key="1">
    <citation type="submission" date="2016-10" db="EMBL/GenBank/DDBJ databases">
        <authorList>
            <person name="Varghese N."/>
            <person name="Submissions S."/>
        </authorList>
    </citation>
    <scope>NUCLEOTIDE SEQUENCE [LARGE SCALE GENOMIC DNA]</scope>
    <source>
        <strain evidence="2">CGMCC 1.9108</strain>
    </source>
</reference>
<evidence type="ECO:0000313" key="2">
    <source>
        <dbReference type="Proteomes" id="UP000199628"/>
    </source>
</evidence>
<dbReference type="RefSeq" id="WP_093034800.1">
    <property type="nucleotide sequence ID" value="NZ_FMZV01000014.1"/>
</dbReference>
<dbReference type="EMBL" id="FMZV01000014">
    <property type="protein sequence ID" value="SDE12298.1"/>
    <property type="molecule type" value="Genomic_DNA"/>
</dbReference>
<protein>
    <submittedName>
        <fullName evidence="1">Uncharacterized protein</fullName>
    </submittedName>
</protein>
<dbReference type="AlphaFoldDB" id="A0A1G7ABG4"/>
<dbReference type="OrthoDB" id="7652021at2"/>
<name>A0A1G7ABG4_9RHOB</name>
<sequence>MLNAPNMQWSDGPANDYHLLPVTEKQMRYARAIAERSALEIPVEAQRDRRVLSAWVSAHRPAAQSRFDRYPSGKQVAYAERIARAKHRRVPPECFHDKSAMSAWIDRNR</sequence>
<keyword evidence="2" id="KW-1185">Reference proteome</keyword>
<dbReference type="Proteomes" id="UP000199628">
    <property type="component" value="Unassembled WGS sequence"/>
</dbReference>